<dbReference type="Proteomes" id="UP000186953">
    <property type="component" value="Unassembled WGS sequence"/>
</dbReference>
<dbReference type="OrthoDB" id="1179302at2"/>
<accession>A0A1N6WPR7</accession>
<evidence type="ECO:0000313" key="1">
    <source>
        <dbReference type="EMBL" id="SIQ92099.1"/>
    </source>
</evidence>
<sequence length="71" mass="8672">MSYMNKFGAEDLDYLLHHDEGLKCWQTDYRLLRERDEEYDTLMWLGGMIDFKNLCELDKPKQLPRQRPLFT</sequence>
<keyword evidence="2" id="KW-1185">Reference proteome</keyword>
<protein>
    <submittedName>
        <fullName evidence="1">Uncharacterized protein</fullName>
    </submittedName>
</protein>
<organism evidence="1 2">
    <name type="scientific">Maribacter ulvicola</name>
    <dbReference type="NCBI Taxonomy" id="228959"/>
    <lineage>
        <taxon>Bacteria</taxon>
        <taxon>Pseudomonadati</taxon>
        <taxon>Bacteroidota</taxon>
        <taxon>Flavobacteriia</taxon>
        <taxon>Flavobacteriales</taxon>
        <taxon>Flavobacteriaceae</taxon>
        <taxon>Maribacter</taxon>
    </lineage>
</organism>
<evidence type="ECO:0000313" key="2">
    <source>
        <dbReference type="Proteomes" id="UP000186953"/>
    </source>
</evidence>
<dbReference type="EMBL" id="FTMA01000004">
    <property type="protein sequence ID" value="SIQ92099.1"/>
    <property type="molecule type" value="Genomic_DNA"/>
</dbReference>
<name>A0A1N6WPR7_9FLAO</name>
<gene>
    <name evidence="1" type="ORF">SAMN05421797_104181</name>
</gene>
<proteinExistence type="predicted"/>
<reference evidence="2" key="1">
    <citation type="submission" date="2017-01" db="EMBL/GenBank/DDBJ databases">
        <authorList>
            <person name="Varghese N."/>
            <person name="Submissions S."/>
        </authorList>
    </citation>
    <scope>NUCLEOTIDE SEQUENCE [LARGE SCALE GENOMIC DNA]</scope>
    <source>
        <strain evidence="2">DSM 15366</strain>
    </source>
</reference>
<dbReference type="RefSeq" id="WP_143744149.1">
    <property type="nucleotide sequence ID" value="NZ_FTMA01000004.1"/>
</dbReference>
<dbReference type="AlphaFoldDB" id="A0A1N6WPR7"/>